<name>A0A1I6HAX2_9FLAO</name>
<dbReference type="PROSITE" id="PS51819">
    <property type="entry name" value="VOC"/>
    <property type="match status" value="1"/>
</dbReference>
<protein>
    <submittedName>
        <fullName evidence="2">Glyoxalase/Bleomycin resistance protein/Dioxygenase superfamily protein</fullName>
    </submittedName>
</protein>
<dbReference type="Pfam" id="PF00903">
    <property type="entry name" value="Glyoxalase"/>
    <property type="match status" value="1"/>
</dbReference>
<dbReference type="InterPro" id="IPR029068">
    <property type="entry name" value="Glyas_Bleomycin-R_OHBP_Dase"/>
</dbReference>
<keyword evidence="2" id="KW-0560">Oxidoreductase</keyword>
<dbReference type="InterPro" id="IPR004360">
    <property type="entry name" value="Glyas_Fos-R_dOase_dom"/>
</dbReference>
<evidence type="ECO:0000259" key="1">
    <source>
        <dbReference type="PROSITE" id="PS51819"/>
    </source>
</evidence>
<keyword evidence="3" id="KW-1185">Reference proteome</keyword>
<dbReference type="SUPFAM" id="SSF54593">
    <property type="entry name" value="Glyoxalase/Bleomycin resistance protein/Dihydroxybiphenyl dioxygenase"/>
    <property type="match status" value="1"/>
</dbReference>
<feature type="domain" description="VOC" evidence="1">
    <location>
        <begin position="4"/>
        <end position="115"/>
    </location>
</feature>
<dbReference type="PANTHER" id="PTHR33993:SF2">
    <property type="entry name" value="VOC DOMAIN-CONTAINING PROTEIN"/>
    <property type="match status" value="1"/>
</dbReference>
<gene>
    <name evidence="2" type="ORF">SAMN04490243_2492</name>
</gene>
<reference evidence="2 3" key="1">
    <citation type="submission" date="2016-10" db="EMBL/GenBank/DDBJ databases">
        <authorList>
            <person name="de Groot N.N."/>
        </authorList>
    </citation>
    <scope>NUCLEOTIDE SEQUENCE [LARGE SCALE GENOMIC DNA]</scope>
    <source>
        <strain evidence="2 3">DSM 21019</strain>
    </source>
</reference>
<dbReference type="GO" id="GO:0051213">
    <property type="term" value="F:dioxygenase activity"/>
    <property type="evidence" value="ECO:0007669"/>
    <property type="project" value="UniProtKB-KW"/>
</dbReference>
<dbReference type="CDD" id="cd07247">
    <property type="entry name" value="SgaA_N_like"/>
    <property type="match status" value="1"/>
</dbReference>
<dbReference type="Proteomes" id="UP000199534">
    <property type="component" value="Unassembled WGS sequence"/>
</dbReference>
<accession>A0A1I6HAX2</accession>
<dbReference type="InterPro" id="IPR052164">
    <property type="entry name" value="Anthracycline_SecMetBiosynth"/>
</dbReference>
<dbReference type="Gene3D" id="3.10.180.10">
    <property type="entry name" value="2,3-Dihydroxybiphenyl 1,2-Dioxygenase, domain 1"/>
    <property type="match status" value="1"/>
</dbReference>
<dbReference type="RefSeq" id="WP_092982884.1">
    <property type="nucleotide sequence ID" value="NZ_FOYQ01000002.1"/>
</dbReference>
<dbReference type="EMBL" id="FOYQ01000002">
    <property type="protein sequence ID" value="SFR51558.1"/>
    <property type="molecule type" value="Genomic_DNA"/>
</dbReference>
<dbReference type="AlphaFoldDB" id="A0A1I6HAX2"/>
<evidence type="ECO:0000313" key="3">
    <source>
        <dbReference type="Proteomes" id="UP000199534"/>
    </source>
</evidence>
<sequence length="116" mass="13309">MKRRIVHFEIGCQDIEKASEFYKTVFNWELERHGNSAVIKTEAEHSLSGHINQLGPEDLQRYITIYIETDSLEKDLRVIKEKGGEIIVAPVQLPDGRKFAWFQDISGNILGLITPK</sequence>
<dbReference type="STRING" id="400055.SAMN04490243_2492"/>
<organism evidence="2 3">
    <name type="scientific">Robiginitalea myxolifaciens</name>
    <dbReference type="NCBI Taxonomy" id="400055"/>
    <lineage>
        <taxon>Bacteria</taxon>
        <taxon>Pseudomonadati</taxon>
        <taxon>Bacteroidota</taxon>
        <taxon>Flavobacteriia</taxon>
        <taxon>Flavobacteriales</taxon>
        <taxon>Flavobacteriaceae</taxon>
        <taxon>Robiginitalea</taxon>
    </lineage>
</organism>
<proteinExistence type="predicted"/>
<dbReference type="OrthoDB" id="2613830at2"/>
<dbReference type="InterPro" id="IPR037523">
    <property type="entry name" value="VOC_core"/>
</dbReference>
<keyword evidence="2" id="KW-0223">Dioxygenase</keyword>
<dbReference type="PANTHER" id="PTHR33993">
    <property type="entry name" value="GLYOXALASE-RELATED"/>
    <property type="match status" value="1"/>
</dbReference>
<evidence type="ECO:0000313" key="2">
    <source>
        <dbReference type="EMBL" id="SFR51558.1"/>
    </source>
</evidence>